<gene>
    <name evidence="7" type="ORF">ILUMI_22163</name>
</gene>
<evidence type="ECO:0000259" key="6">
    <source>
        <dbReference type="PROSITE" id="PS50228"/>
    </source>
</evidence>
<feature type="domain" description="SUEL-type lectin" evidence="6">
    <location>
        <begin position="140"/>
        <end position="231"/>
    </location>
</feature>
<dbReference type="PANTHER" id="PTHR46780">
    <property type="entry name" value="PROTEIN EVA-1"/>
    <property type="match status" value="1"/>
</dbReference>
<feature type="compositionally biased region" description="Polar residues" evidence="3">
    <location>
        <begin position="290"/>
        <end position="302"/>
    </location>
</feature>
<keyword evidence="4" id="KW-1133">Transmembrane helix</keyword>
<dbReference type="Gene3D" id="2.60.120.740">
    <property type="match status" value="2"/>
</dbReference>
<evidence type="ECO:0000256" key="5">
    <source>
        <dbReference type="SAM" id="SignalP"/>
    </source>
</evidence>
<evidence type="ECO:0000313" key="8">
    <source>
        <dbReference type="Proteomes" id="UP000801492"/>
    </source>
</evidence>
<dbReference type="OrthoDB" id="5970528at2759"/>
<organism evidence="7 8">
    <name type="scientific">Ignelater luminosus</name>
    <name type="common">Cucubano</name>
    <name type="synonym">Pyrophorus luminosus</name>
    <dbReference type="NCBI Taxonomy" id="2038154"/>
    <lineage>
        <taxon>Eukaryota</taxon>
        <taxon>Metazoa</taxon>
        <taxon>Ecdysozoa</taxon>
        <taxon>Arthropoda</taxon>
        <taxon>Hexapoda</taxon>
        <taxon>Insecta</taxon>
        <taxon>Pterygota</taxon>
        <taxon>Neoptera</taxon>
        <taxon>Endopterygota</taxon>
        <taxon>Coleoptera</taxon>
        <taxon>Polyphaga</taxon>
        <taxon>Elateriformia</taxon>
        <taxon>Elateroidea</taxon>
        <taxon>Elateridae</taxon>
        <taxon>Agrypninae</taxon>
        <taxon>Pyrophorini</taxon>
        <taxon>Ignelater</taxon>
    </lineage>
</organism>
<keyword evidence="4" id="KW-0472">Membrane</keyword>
<dbReference type="Proteomes" id="UP000801492">
    <property type="component" value="Unassembled WGS sequence"/>
</dbReference>
<keyword evidence="5" id="KW-0732">Signal</keyword>
<name>A0A8K0CAQ9_IGNLU</name>
<keyword evidence="4" id="KW-0812">Transmembrane</keyword>
<keyword evidence="1" id="KW-0430">Lectin</keyword>
<dbReference type="CDD" id="cd22828">
    <property type="entry name" value="Gal_Rha_Lectin_EVA1_EVA1C_rpt1"/>
    <property type="match status" value="1"/>
</dbReference>
<evidence type="ECO:0000256" key="1">
    <source>
        <dbReference type="ARBA" id="ARBA00022734"/>
    </source>
</evidence>
<feature type="transmembrane region" description="Helical" evidence="4">
    <location>
        <begin position="387"/>
        <end position="412"/>
    </location>
</feature>
<evidence type="ECO:0000256" key="3">
    <source>
        <dbReference type="SAM" id="MobiDB-lite"/>
    </source>
</evidence>
<dbReference type="AlphaFoldDB" id="A0A8K0CAQ9"/>
<reference evidence="7" key="1">
    <citation type="submission" date="2019-08" db="EMBL/GenBank/DDBJ databases">
        <title>The genome of the North American firefly Photinus pyralis.</title>
        <authorList>
            <consortium name="Photinus pyralis genome working group"/>
            <person name="Fallon T.R."/>
            <person name="Sander Lower S.E."/>
            <person name="Weng J.-K."/>
        </authorList>
    </citation>
    <scope>NUCLEOTIDE SEQUENCE</scope>
    <source>
        <strain evidence="7">TRF0915ILg1</strain>
        <tissue evidence="7">Whole body</tissue>
    </source>
</reference>
<dbReference type="PROSITE" id="PS50228">
    <property type="entry name" value="SUEL_LECTIN"/>
    <property type="match status" value="2"/>
</dbReference>
<accession>A0A8K0CAQ9</accession>
<evidence type="ECO:0000256" key="2">
    <source>
        <dbReference type="ARBA" id="ARBA00022737"/>
    </source>
</evidence>
<dbReference type="FunFam" id="2.60.120.740:FF:000003">
    <property type="entry name" value="Protein eva-1 homolog C"/>
    <property type="match status" value="1"/>
</dbReference>
<dbReference type="EMBL" id="VTPC01090244">
    <property type="protein sequence ID" value="KAF2884045.1"/>
    <property type="molecule type" value="Genomic_DNA"/>
</dbReference>
<feature type="domain" description="SUEL-type lectin" evidence="6">
    <location>
        <begin position="33"/>
        <end position="131"/>
    </location>
</feature>
<evidence type="ECO:0000313" key="7">
    <source>
        <dbReference type="EMBL" id="KAF2884045.1"/>
    </source>
</evidence>
<protein>
    <recommendedName>
        <fullName evidence="6">SUEL-type lectin domain-containing protein</fullName>
    </recommendedName>
</protein>
<comment type="caution">
    <text evidence="7">The sequence shown here is derived from an EMBL/GenBank/DDBJ whole genome shotgun (WGS) entry which is preliminary data.</text>
</comment>
<dbReference type="Pfam" id="PF02140">
    <property type="entry name" value="SUEL_Lectin"/>
    <property type="match status" value="2"/>
</dbReference>
<sequence length="508" mass="56399">MELWNFLAAILTIIQAAAVANNLGTLRTYQRAGCDDDYVTLRCPPGTSISIQLAQYGTSAPSKDLCKPKTTQSSVSRTTNNASCLWPNALQTVVEVCQKKRQCKFQSSPKTFGGDPCPGVRKYVEVAYKCRPYEFRSKVACQNERIQLKCNPNSRVAVYSASYGRTEYESIQCPQPQGVPEETCLVSYATETVMQLCHGKRSCDLSADVNTFGSPCRPESRMYLKVVYTCVPRKVLKEQFEGQPEPDELTADSEIPDIEDDFDNYDAGNEFIRESAASPSSPNVVGGSQGDNLTKDSSTVNTKIPPHVKTEGQDTAFLQPYTTPRSRTNLFRPSRVPAVQQISKDMQADEFPDPNCTIYTGEKTRVIGFISEWINAYTFVSQNQERFYLYLTLSIAAAVVLCLILLVGRLLVQRQRARREAKFHATTVADHSLPNGFTDDISEIDADIDLTTPLPVPAVAIHSPTPMGTVAEVVRYPHVHTHTLRRSAQESDVPRSLSSASNTQYYYG</sequence>
<proteinExistence type="predicted"/>
<feature type="region of interest" description="Disordered" evidence="3">
    <location>
        <begin position="484"/>
        <end position="508"/>
    </location>
</feature>
<evidence type="ECO:0000256" key="4">
    <source>
        <dbReference type="SAM" id="Phobius"/>
    </source>
</evidence>
<dbReference type="CDD" id="cd22829">
    <property type="entry name" value="Gal_Rha_Lectin_EVA1_EVA1C_rpt2"/>
    <property type="match status" value="1"/>
</dbReference>
<feature type="region of interest" description="Disordered" evidence="3">
    <location>
        <begin position="273"/>
        <end position="308"/>
    </location>
</feature>
<feature type="chain" id="PRO_5035425780" description="SUEL-type lectin domain-containing protein" evidence="5">
    <location>
        <begin position="21"/>
        <end position="508"/>
    </location>
</feature>
<dbReference type="InterPro" id="IPR043159">
    <property type="entry name" value="Lectin_gal-bd_sf"/>
</dbReference>
<dbReference type="GO" id="GO:0030246">
    <property type="term" value="F:carbohydrate binding"/>
    <property type="evidence" value="ECO:0007669"/>
    <property type="project" value="UniProtKB-KW"/>
</dbReference>
<feature type="compositionally biased region" description="Polar residues" evidence="3">
    <location>
        <begin position="496"/>
        <end position="508"/>
    </location>
</feature>
<keyword evidence="8" id="KW-1185">Reference proteome</keyword>
<keyword evidence="2" id="KW-0677">Repeat</keyword>
<feature type="signal peptide" evidence="5">
    <location>
        <begin position="1"/>
        <end position="20"/>
    </location>
</feature>
<dbReference type="InterPro" id="IPR000922">
    <property type="entry name" value="Lectin_gal-bd_dom"/>
</dbReference>